<reference evidence="4" key="1">
    <citation type="journal article" date="2023" name="G3 (Bethesda)">
        <title>Whole genome assembly and annotation of the endangered Caribbean coral Acropora cervicornis.</title>
        <authorList>
            <person name="Selwyn J.D."/>
            <person name="Vollmer S.V."/>
        </authorList>
    </citation>
    <scope>NUCLEOTIDE SEQUENCE</scope>
    <source>
        <strain evidence="4">K2</strain>
    </source>
</reference>
<dbReference type="Pfam" id="PF13181">
    <property type="entry name" value="TPR_8"/>
    <property type="match status" value="1"/>
</dbReference>
<evidence type="ECO:0000256" key="1">
    <source>
        <dbReference type="ARBA" id="ARBA00022737"/>
    </source>
</evidence>
<feature type="repeat" description="TPR" evidence="2">
    <location>
        <begin position="717"/>
        <end position="750"/>
    </location>
</feature>
<reference evidence="4" key="2">
    <citation type="journal article" date="2023" name="Science">
        <title>Genomic signatures of disease resistance in endangered staghorn corals.</title>
        <authorList>
            <person name="Vollmer S.V."/>
            <person name="Selwyn J.D."/>
            <person name="Despard B.A."/>
            <person name="Roesel C.L."/>
        </authorList>
    </citation>
    <scope>NUCLEOTIDE SEQUENCE</scope>
    <source>
        <strain evidence="4">K2</strain>
    </source>
</reference>
<dbReference type="Gene3D" id="3.40.50.300">
    <property type="entry name" value="P-loop containing nucleotide triphosphate hydrolases"/>
    <property type="match status" value="1"/>
</dbReference>
<gene>
    <name evidence="4" type="ORF">P5673_011133</name>
</gene>
<dbReference type="InterPro" id="IPR056884">
    <property type="entry name" value="NPHP3-like_N"/>
</dbReference>
<dbReference type="PANTHER" id="PTHR19860">
    <property type="entry name" value="DDB1- AND CUL4-ASSOCIATED FACTOR 12-RELATED"/>
    <property type="match status" value="1"/>
</dbReference>
<dbReference type="PANTHER" id="PTHR19860:SF40">
    <property type="entry name" value="WD40 REPEAT-CONTAINING PROTEIN"/>
    <property type="match status" value="1"/>
</dbReference>
<evidence type="ECO:0000313" key="5">
    <source>
        <dbReference type="Proteomes" id="UP001249851"/>
    </source>
</evidence>
<accession>A0AAD9V8H2</accession>
<dbReference type="SUPFAM" id="SSF48452">
    <property type="entry name" value="TPR-like"/>
    <property type="match status" value="2"/>
</dbReference>
<protein>
    <submittedName>
        <fullName evidence="4">TPR repeat-containing protein</fullName>
    </submittedName>
</protein>
<dbReference type="Gene3D" id="1.25.40.10">
    <property type="entry name" value="Tetratricopeptide repeat domain"/>
    <property type="match status" value="3"/>
</dbReference>
<sequence length="1159" mass="132078">MSSKAATIEICLREMDRSDMIVGFFGQRYGWHGFDALLQKSFDVAAVKYPWLNDYRERAVTELEFLHGHLRDPGKRAACFFFRDKSYDDLKLKLAENAGDERQARKFRSSTDGPRAAEYLADLKARVEATHDQCLAVHINYKNPQEGAKLMYETIEKYLREVFLAKPSQRLSPLEEERGLHKVFMVSRLAMGGAYVGGAGYMTMIDSHVKSQTGKKNPKHLVITGVAGAGKTCLLGNWSLQHQEKFPRDAVVCHFAGCTSASTVPGKILKRLLEEFNNFLTSKTAVAKETATSQEVRDLIRDLTDTLTKISEAGYRAVIVIDALNKVDESGQTTKTLFWLPKMLPPNTHLIVSVAESDVNKVAELTEERDYAVINLSQLKGPEREEIALATLQVRGKALSSEQKIKIVSKAQTENPLFLKILLEELCNFGEFFQLDGYLDELFLKFLERLEQDYNPEEYNGNLIKDIMCCILVARQGLSETELKAILNISDQMWSVVFFAIEEFILERSGLLGFSYDELITAVKEKYCNEQDTVKHYLMLEVQYFEGKLQEKNLEYTTEIPHRVKMDGEKDYDLIHYWNSTGIKGEEINSLYEKTVDDQLALLYLKERENDGQPINAVKMLHPLVYEIAQFQGDAGNVTAMEPFLNRAIKLLKFAHSEEEIKYHPKIAETFCKMTNSLACMYVDVEEFAKAEPLHKEVLEVREKFADKWKDGWSSVATSLNGLGVLCYKTNKFDEALEYYNRCLELHRRSLPPTHHLIPDTLNNIAVTYSSMGKWKECADVLEEALQLYEDAYFGQLPPDVGGTLLNLAMAYVRLDDTGSNRAESLYLRALDIRTKAYGPDHSDVGQTLLSYSAFLLRVDPKRSADVAKQAADIFEKSFGLEHTNTLNALENVALAFATSKEFAEAHPYFKKSGVVRHRKGQMNLSIPILNSVMADYYLNNGHHEEARQLFERLVRTDFVSDRDFAALDFLDHDLLGENRPERHYRETVDYGLENIMLFGRKLPKLADIGDCEGTLRILEKGNFGAEKYNESYQSFVDMQHRKEGLEIIVIAHAKFPEDTIILHNLAMCHAFYKDYEKACVYFKELLRLQPEDVAIGTNYGRMLALSGEVDKAIEQLTRTLKIAEDKIEETVEFPCLVNYGEDREVATNSDKENYCVND</sequence>
<feature type="domain" description="Nephrocystin 3-like N-terminal" evidence="3">
    <location>
        <begin position="213"/>
        <end position="351"/>
    </location>
</feature>
<dbReference type="InterPro" id="IPR019734">
    <property type="entry name" value="TPR_rpt"/>
</dbReference>
<dbReference type="Pfam" id="PF13424">
    <property type="entry name" value="TPR_12"/>
    <property type="match status" value="1"/>
</dbReference>
<dbReference type="Proteomes" id="UP001249851">
    <property type="component" value="Unassembled WGS sequence"/>
</dbReference>
<name>A0AAD9V8H2_ACRCE</name>
<dbReference type="InterPro" id="IPR051191">
    <property type="entry name" value="DCAF12"/>
</dbReference>
<dbReference type="SMART" id="SM00028">
    <property type="entry name" value="TPR"/>
    <property type="match status" value="6"/>
</dbReference>
<dbReference type="EMBL" id="JARQWQ010000020">
    <property type="protein sequence ID" value="KAK2565203.1"/>
    <property type="molecule type" value="Genomic_DNA"/>
</dbReference>
<comment type="caution">
    <text evidence="4">The sequence shown here is derived from an EMBL/GenBank/DDBJ whole genome shotgun (WGS) entry which is preliminary data.</text>
</comment>
<proteinExistence type="predicted"/>
<dbReference type="GO" id="GO:0080008">
    <property type="term" value="C:Cul4-RING E3 ubiquitin ligase complex"/>
    <property type="evidence" value="ECO:0007669"/>
    <property type="project" value="TreeGrafter"/>
</dbReference>
<dbReference type="InterPro" id="IPR011990">
    <property type="entry name" value="TPR-like_helical_dom_sf"/>
</dbReference>
<keyword evidence="5" id="KW-1185">Reference proteome</keyword>
<dbReference type="SUPFAM" id="SSF52540">
    <property type="entry name" value="P-loop containing nucleoside triphosphate hydrolases"/>
    <property type="match status" value="1"/>
</dbReference>
<evidence type="ECO:0000259" key="3">
    <source>
        <dbReference type="Pfam" id="PF24883"/>
    </source>
</evidence>
<keyword evidence="1" id="KW-0677">Repeat</keyword>
<dbReference type="PROSITE" id="PS50005">
    <property type="entry name" value="TPR"/>
    <property type="match status" value="2"/>
</dbReference>
<dbReference type="InterPro" id="IPR027417">
    <property type="entry name" value="P-loop_NTPase"/>
</dbReference>
<dbReference type="AlphaFoldDB" id="A0AAD9V8H2"/>
<keyword evidence="2" id="KW-0802">TPR repeat</keyword>
<feature type="repeat" description="TPR" evidence="2">
    <location>
        <begin position="1060"/>
        <end position="1093"/>
    </location>
</feature>
<organism evidence="4 5">
    <name type="scientific">Acropora cervicornis</name>
    <name type="common">Staghorn coral</name>
    <dbReference type="NCBI Taxonomy" id="6130"/>
    <lineage>
        <taxon>Eukaryota</taxon>
        <taxon>Metazoa</taxon>
        <taxon>Cnidaria</taxon>
        <taxon>Anthozoa</taxon>
        <taxon>Hexacorallia</taxon>
        <taxon>Scleractinia</taxon>
        <taxon>Astrocoeniina</taxon>
        <taxon>Acroporidae</taxon>
        <taxon>Acropora</taxon>
    </lineage>
</organism>
<dbReference type="Pfam" id="PF13374">
    <property type="entry name" value="TPR_10"/>
    <property type="match status" value="2"/>
</dbReference>
<dbReference type="Pfam" id="PF24883">
    <property type="entry name" value="NPHP3_N"/>
    <property type="match status" value="1"/>
</dbReference>
<evidence type="ECO:0000313" key="4">
    <source>
        <dbReference type="EMBL" id="KAK2565203.1"/>
    </source>
</evidence>
<evidence type="ECO:0000256" key="2">
    <source>
        <dbReference type="PROSITE-ProRule" id="PRU00339"/>
    </source>
</evidence>